<keyword evidence="4" id="KW-0378">Hydrolase</keyword>
<dbReference type="AlphaFoldDB" id="A0A7S3PYW5"/>
<organism evidence="5">
    <name type="scientific">Chaetoceros debilis</name>
    <dbReference type="NCBI Taxonomy" id="122233"/>
    <lineage>
        <taxon>Eukaryota</taxon>
        <taxon>Sar</taxon>
        <taxon>Stramenopiles</taxon>
        <taxon>Ochrophyta</taxon>
        <taxon>Bacillariophyta</taxon>
        <taxon>Coscinodiscophyceae</taxon>
        <taxon>Chaetocerotophycidae</taxon>
        <taxon>Chaetocerotales</taxon>
        <taxon>Chaetocerotaceae</taxon>
        <taxon>Chaetoceros</taxon>
    </lineage>
</organism>
<evidence type="ECO:0000256" key="2">
    <source>
        <dbReference type="ARBA" id="ARBA00022722"/>
    </source>
</evidence>
<dbReference type="SUPFAM" id="SSF51556">
    <property type="entry name" value="Metallo-dependent hydrolases"/>
    <property type="match status" value="1"/>
</dbReference>
<dbReference type="Pfam" id="PF01026">
    <property type="entry name" value="TatD_DNase"/>
    <property type="match status" value="1"/>
</dbReference>
<dbReference type="Gene3D" id="3.20.20.140">
    <property type="entry name" value="Metal-dependent hydrolases"/>
    <property type="match status" value="1"/>
</dbReference>
<dbReference type="InterPro" id="IPR032466">
    <property type="entry name" value="Metal_Hydrolase"/>
</dbReference>
<accession>A0A7S3PYW5</accession>
<dbReference type="GO" id="GO:0046872">
    <property type="term" value="F:metal ion binding"/>
    <property type="evidence" value="ECO:0007669"/>
    <property type="project" value="UniProtKB-KW"/>
</dbReference>
<proteinExistence type="inferred from homology"/>
<dbReference type="GO" id="GO:0008310">
    <property type="term" value="F:single-stranded DNA 3'-5' DNA exonuclease activity"/>
    <property type="evidence" value="ECO:0007669"/>
    <property type="project" value="TreeGrafter"/>
</dbReference>
<dbReference type="GO" id="GO:0005829">
    <property type="term" value="C:cytosol"/>
    <property type="evidence" value="ECO:0007669"/>
    <property type="project" value="TreeGrafter"/>
</dbReference>
<gene>
    <name evidence="5" type="ORF">CDEB00056_LOCUS4497</name>
</gene>
<dbReference type="InterPro" id="IPR001130">
    <property type="entry name" value="TatD-like"/>
</dbReference>
<reference evidence="5" key="1">
    <citation type="submission" date="2021-01" db="EMBL/GenBank/DDBJ databases">
        <authorList>
            <person name="Corre E."/>
            <person name="Pelletier E."/>
            <person name="Niang G."/>
            <person name="Scheremetjew M."/>
            <person name="Finn R."/>
            <person name="Kale V."/>
            <person name="Holt S."/>
            <person name="Cochrane G."/>
            <person name="Meng A."/>
            <person name="Brown T."/>
            <person name="Cohen L."/>
        </authorList>
    </citation>
    <scope>NUCLEOTIDE SEQUENCE</scope>
    <source>
        <strain evidence="5">MM31A-1</strain>
    </source>
</reference>
<evidence type="ECO:0008006" key="6">
    <source>
        <dbReference type="Google" id="ProtNLM"/>
    </source>
</evidence>
<keyword evidence="3" id="KW-0479">Metal-binding</keyword>
<dbReference type="CDD" id="cd01310">
    <property type="entry name" value="TatD_DNAse"/>
    <property type="match status" value="1"/>
</dbReference>
<dbReference type="PANTHER" id="PTHR10060:SF15">
    <property type="entry name" value="DEOXYRIBONUCLEASE TATDN1"/>
    <property type="match status" value="1"/>
</dbReference>
<evidence type="ECO:0000256" key="3">
    <source>
        <dbReference type="ARBA" id="ARBA00022723"/>
    </source>
</evidence>
<comment type="similarity">
    <text evidence="1">Belongs to the metallo-dependent hydrolases superfamily. TatD-type hydrolase family.</text>
</comment>
<name>A0A7S3PYW5_9STRA</name>
<evidence type="ECO:0000256" key="4">
    <source>
        <dbReference type="ARBA" id="ARBA00022801"/>
    </source>
</evidence>
<protein>
    <recommendedName>
        <fullName evidence="6">TatD related DNase</fullName>
    </recommendedName>
</protein>
<dbReference type="PROSITE" id="PS01090">
    <property type="entry name" value="TATD_2"/>
    <property type="match status" value="1"/>
</dbReference>
<evidence type="ECO:0000256" key="1">
    <source>
        <dbReference type="ARBA" id="ARBA00009275"/>
    </source>
</evidence>
<dbReference type="PANTHER" id="PTHR10060">
    <property type="entry name" value="TATD FAMILY DEOXYRIBONUCLEASE"/>
    <property type="match status" value="1"/>
</dbReference>
<evidence type="ECO:0000313" key="5">
    <source>
        <dbReference type="EMBL" id="CAE0459656.1"/>
    </source>
</evidence>
<sequence length="434" mass="49095">MRFIGTYLFAVAQNGASPTNTSTLHSLQRRLSSSTSFGVCGINTSNTIQVYTRSHTDSSLFRRNMSSSADDTQKCVYRYDDNTMSLIKESKYPYQLIDVDCNLLHEDLTSILAVSTDDIYDGAKSNVNLRILHHPSTVASNVQGVFSPSSTIDEAESFHRTLVDITDTPQIRNHIDVRMSVGVHPYHAEEAGDITSTESEIRKRVQLLMKNDEGLEYITCIGETGLDYSEGFPEKEKQLPWFTFQIKLAKEYNLPLFIHERLAFEDTTRIIDENFPDEASCPPIIVHCFTGNREECKSYIKRGYHISVSGFILKNGDGPEEVKACLREGIIPLDKLMVETDAPYMGFNMCRVSFYKVEEVINDDFMALKSKKRKNLVKGQYPNVPSSLPQVMECAVDLMNEGRRNRGEDEISIEDSSKIIFDNSAKFFSIKPTN</sequence>
<dbReference type="InterPro" id="IPR050891">
    <property type="entry name" value="TatD-type_Hydrolase"/>
</dbReference>
<keyword evidence="2" id="KW-0540">Nuclease</keyword>
<dbReference type="InterPro" id="IPR018228">
    <property type="entry name" value="DNase_TatD-rel_CS"/>
</dbReference>
<dbReference type="EMBL" id="HBIO01006183">
    <property type="protein sequence ID" value="CAE0459656.1"/>
    <property type="molecule type" value="Transcribed_RNA"/>
</dbReference>